<dbReference type="OrthoDB" id="4408123at2"/>
<evidence type="ECO:0000313" key="1">
    <source>
        <dbReference type="EMBL" id="AQQ15600.1"/>
    </source>
</evidence>
<protein>
    <submittedName>
        <fullName evidence="1">Uncharacterized protein</fullName>
    </submittedName>
</protein>
<gene>
    <name evidence="1" type="ORF">CGLAU_08225</name>
</gene>
<proteinExistence type="predicted"/>
<dbReference type="EMBL" id="CP019688">
    <property type="protein sequence ID" value="AQQ15600.1"/>
    <property type="molecule type" value="Genomic_DNA"/>
</dbReference>
<name>A0A1Q2HXV3_9CORY</name>
<accession>A0A1Q2HXV3</accession>
<sequence>MQPENPPYRRLRPRLARRDDVSDSTAFISLSPGLVSVFDIPGRRGLSHPEIGRMGMTPQSAWNAAAAGLVASARTKTGVEFLARPAYVALGPDAPRGYEVRGKGATAAAWLAHPRAFSTLRTHFTSVIEPAGELVYFTRDCHELFVFDVGEDEVAAALGANGVVRYSLGFPLLLTCDSAMV</sequence>
<dbReference type="AlphaFoldDB" id="A0A1Q2HXV3"/>
<dbReference type="KEGG" id="cgv:CGLAU_08225"/>
<evidence type="ECO:0000313" key="2">
    <source>
        <dbReference type="Proteomes" id="UP000217209"/>
    </source>
</evidence>
<organism evidence="1 2">
    <name type="scientific">Corynebacterium glaucum</name>
    <dbReference type="NCBI Taxonomy" id="187491"/>
    <lineage>
        <taxon>Bacteria</taxon>
        <taxon>Bacillati</taxon>
        <taxon>Actinomycetota</taxon>
        <taxon>Actinomycetes</taxon>
        <taxon>Mycobacteriales</taxon>
        <taxon>Corynebacteriaceae</taxon>
        <taxon>Corynebacterium</taxon>
    </lineage>
</organism>
<dbReference type="Proteomes" id="UP000217209">
    <property type="component" value="Chromosome"/>
</dbReference>
<dbReference type="RefSeq" id="WP_095660267.1">
    <property type="nucleotide sequence ID" value="NZ_CP019688.1"/>
</dbReference>
<keyword evidence="2" id="KW-1185">Reference proteome</keyword>
<reference evidence="1 2" key="1">
    <citation type="submission" date="2016-12" db="EMBL/GenBank/DDBJ databases">
        <authorList>
            <person name="Song W.-J."/>
            <person name="Kurnit D.M."/>
        </authorList>
    </citation>
    <scope>NUCLEOTIDE SEQUENCE [LARGE SCALE GENOMIC DNA]</scope>
    <source>
        <strain evidence="1 2">DSM 30827</strain>
    </source>
</reference>